<name>A0A367ZPV2_9BACT</name>
<evidence type="ECO:0000256" key="1">
    <source>
        <dbReference type="SAM" id="MobiDB-lite"/>
    </source>
</evidence>
<evidence type="ECO:0000313" key="2">
    <source>
        <dbReference type="EMBL" id="RCK80174.1"/>
    </source>
</evidence>
<dbReference type="AlphaFoldDB" id="A0A367ZPV2"/>
<sequence length="74" mass="8060">MQVEGDNRHESQEPDHHEQGDTVPVGATPRRPLLRLFQDRRGSILPMPSGRRGRLARQNGPAHAHGAPPDVGAA</sequence>
<comment type="caution">
    <text evidence="2">The sequence shown here is derived from an EMBL/GenBank/DDBJ whole genome shotgun (WGS) entry which is preliminary data.</text>
</comment>
<dbReference type="EMBL" id="QOQW01000008">
    <property type="protein sequence ID" value="RCK80174.1"/>
    <property type="molecule type" value="Genomic_DNA"/>
</dbReference>
<feature type="compositionally biased region" description="Basic and acidic residues" evidence="1">
    <location>
        <begin position="1"/>
        <end position="20"/>
    </location>
</feature>
<proteinExistence type="predicted"/>
<gene>
    <name evidence="2" type="ORF">OZSIB_3678</name>
</gene>
<evidence type="ECO:0000313" key="3">
    <source>
        <dbReference type="Proteomes" id="UP000252355"/>
    </source>
</evidence>
<protein>
    <submittedName>
        <fullName evidence="2">Uncharacterized protein</fullName>
    </submittedName>
</protein>
<reference evidence="2 3" key="1">
    <citation type="submission" date="2018-05" db="EMBL/GenBank/DDBJ databases">
        <title>A metagenomic window into the 2 km-deep terrestrial subsurface aquifer revealed taxonomically and functionally diverse microbial community comprising novel uncultured bacterial lineages.</title>
        <authorList>
            <person name="Kadnikov V.V."/>
            <person name="Mardanov A.V."/>
            <person name="Beletsky A.V."/>
            <person name="Banks D."/>
            <person name="Pimenov N.V."/>
            <person name="Frank Y.A."/>
            <person name="Karnachuk O.V."/>
            <person name="Ravin N.V."/>
        </authorList>
    </citation>
    <scope>NUCLEOTIDE SEQUENCE [LARGE SCALE GENOMIC DNA]</scope>
    <source>
        <strain evidence="2">BY5</strain>
    </source>
</reference>
<organism evidence="2 3">
    <name type="scientific">Candidatus Ozemobacter sibiricus</name>
    <dbReference type="NCBI Taxonomy" id="2268124"/>
    <lineage>
        <taxon>Bacteria</taxon>
        <taxon>Candidatus Ozemobacteria</taxon>
        <taxon>Candidatus Ozemobacterales</taxon>
        <taxon>Candidatus Ozemobacteraceae</taxon>
        <taxon>Candidatus Ozemobacter</taxon>
    </lineage>
</organism>
<dbReference type="Proteomes" id="UP000252355">
    <property type="component" value="Unassembled WGS sequence"/>
</dbReference>
<feature type="region of interest" description="Disordered" evidence="1">
    <location>
        <begin position="1"/>
        <end position="74"/>
    </location>
</feature>
<accession>A0A367ZPV2</accession>